<keyword evidence="2" id="KW-1185">Reference proteome</keyword>
<evidence type="ECO:0000313" key="1">
    <source>
        <dbReference type="EMBL" id="KAI4342524.1"/>
    </source>
</evidence>
<organism evidence="1 2">
    <name type="scientific">Melastoma candidum</name>
    <dbReference type="NCBI Taxonomy" id="119954"/>
    <lineage>
        <taxon>Eukaryota</taxon>
        <taxon>Viridiplantae</taxon>
        <taxon>Streptophyta</taxon>
        <taxon>Embryophyta</taxon>
        <taxon>Tracheophyta</taxon>
        <taxon>Spermatophyta</taxon>
        <taxon>Magnoliopsida</taxon>
        <taxon>eudicotyledons</taxon>
        <taxon>Gunneridae</taxon>
        <taxon>Pentapetalae</taxon>
        <taxon>rosids</taxon>
        <taxon>malvids</taxon>
        <taxon>Myrtales</taxon>
        <taxon>Melastomataceae</taxon>
        <taxon>Melastomatoideae</taxon>
        <taxon>Melastomateae</taxon>
        <taxon>Melastoma</taxon>
    </lineage>
</organism>
<name>A0ACB9P0L9_9MYRT</name>
<comment type="caution">
    <text evidence="1">The sequence shown here is derived from an EMBL/GenBank/DDBJ whole genome shotgun (WGS) entry which is preliminary data.</text>
</comment>
<evidence type="ECO:0000313" key="2">
    <source>
        <dbReference type="Proteomes" id="UP001057402"/>
    </source>
</evidence>
<proteinExistence type="predicted"/>
<accession>A0ACB9P0L9</accession>
<gene>
    <name evidence="1" type="ORF">MLD38_027145</name>
</gene>
<dbReference type="Proteomes" id="UP001057402">
    <property type="component" value="Chromosome 7"/>
</dbReference>
<protein>
    <submittedName>
        <fullName evidence="1">Uncharacterized protein</fullName>
    </submittedName>
</protein>
<reference evidence="2" key="1">
    <citation type="journal article" date="2023" name="Front. Plant Sci.">
        <title>Chromosomal-level genome assembly of Melastoma candidum provides insights into trichome evolution.</title>
        <authorList>
            <person name="Zhong Y."/>
            <person name="Wu W."/>
            <person name="Sun C."/>
            <person name="Zou P."/>
            <person name="Liu Y."/>
            <person name="Dai S."/>
            <person name="Zhou R."/>
        </authorList>
    </citation>
    <scope>NUCLEOTIDE SEQUENCE [LARGE SCALE GENOMIC DNA]</scope>
</reference>
<dbReference type="EMBL" id="CM042886">
    <property type="protein sequence ID" value="KAI4342524.1"/>
    <property type="molecule type" value="Genomic_DNA"/>
</dbReference>
<sequence length="121" mass="14217">MRQVCLNDVRWKMGWLIPRIISVFATCYFLHLHVRSDPQGKRQRASQILSSCSDYLCCVDSLANLMIKETPQHNNRWTRSTWYSRSYTSICFPWKPPHPTGRAMWNVVPGRTEITEACRNN</sequence>